<feature type="region of interest" description="Disordered" evidence="1">
    <location>
        <begin position="158"/>
        <end position="187"/>
    </location>
</feature>
<reference evidence="3 4" key="1">
    <citation type="journal article" date="2024" name="J Genomics">
        <title>Draft genome sequencing and assembly of Favolaschia claudopus CIRM-BRFM 2984 isolated from oak limbs.</title>
        <authorList>
            <person name="Navarro D."/>
            <person name="Drula E."/>
            <person name="Chaduli D."/>
            <person name="Cazenave R."/>
            <person name="Ahrendt S."/>
            <person name="Wang J."/>
            <person name="Lipzen A."/>
            <person name="Daum C."/>
            <person name="Barry K."/>
            <person name="Grigoriev I.V."/>
            <person name="Favel A."/>
            <person name="Rosso M.N."/>
            <person name="Martin F."/>
        </authorList>
    </citation>
    <scope>NUCLEOTIDE SEQUENCE [LARGE SCALE GENOMIC DNA]</scope>
    <source>
        <strain evidence="3 4">CIRM-BRFM 2984</strain>
    </source>
</reference>
<accession>A0AAW0DUW2</accession>
<feature type="region of interest" description="Disordered" evidence="1">
    <location>
        <begin position="134"/>
        <end position="153"/>
    </location>
</feature>
<evidence type="ECO:0000313" key="3">
    <source>
        <dbReference type="EMBL" id="KAK7056099.1"/>
    </source>
</evidence>
<name>A0AAW0DUW2_9AGAR</name>
<dbReference type="Proteomes" id="UP001362999">
    <property type="component" value="Unassembled WGS sequence"/>
</dbReference>
<gene>
    <name evidence="3" type="ORF">R3P38DRAFT_3566660</name>
</gene>
<evidence type="ECO:0000256" key="2">
    <source>
        <dbReference type="SAM" id="SignalP"/>
    </source>
</evidence>
<feature type="chain" id="PRO_5044024382" evidence="2">
    <location>
        <begin position="30"/>
        <end position="257"/>
    </location>
</feature>
<feature type="signal peptide" evidence="2">
    <location>
        <begin position="1"/>
        <end position="29"/>
    </location>
</feature>
<sequence length="257" mass="28144">MTERPHLGLISPIIILLAIPSLPVPRARCCDGKPALSLLLTLISAHAAREWSPTPARLLSLADDAHPFSSLSARRCILRELSASLRVTLVDARLVALTAHSNIAQSRLYLWRLLPAVDNLHRFMELQAYDLRHPADRRPAPHPSYADPINTPSSAEVRQLRHVTSTPSSPRLVSPLLTKTSPLQSSTSCRRPHLLYAYHITPVSRAKDEVEHCCLPLLFDASSPSYPPPSPSSSPRSPRFTLTAGYADSKLIGASSS</sequence>
<comment type="caution">
    <text evidence="3">The sequence shown here is derived from an EMBL/GenBank/DDBJ whole genome shotgun (WGS) entry which is preliminary data.</text>
</comment>
<dbReference type="EMBL" id="JAWWNJ010000005">
    <property type="protein sequence ID" value="KAK7056099.1"/>
    <property type="molecule type" value="Genomic_DNA"/>
</dbReference>
<dbReference type="AlphaFoldDB" id="A0AAW0DUW2"/>
<evidence type="ECO:0000313" key="4">
    <source>
        <dbReference type="Proteomes" id="UP001362999"/>
    </source>
</evidence>
<organism evidence="3 4">
    <name type="scientific">Favolaschia claudopus</name>
    <dbReference type="NCBI Taxonomy" id="2862362"/>
    <lineage>
        <taxon>Eukaryota</taxon>
        <taxon>Fungi</taxon>
        <taxon>Dikarya</taxon>
        <taxon>Basidiomycota</taxon>
        <taxon>Agaricomycotina</taxon>
        <taxon>Agaricomycetes</taxon>
        <taxon>Agaricomycetidae</taxon>
        <taxon>Agaricales</taxon>
        <taxon>Marasmiineae</taxon>
        <taxon>Mycenaceae</taxon>
        <taxon>Favolaschia</taxon>
    </lineage>
</organism>
<evidence type="ECO:0000256" key="1">
    <source>
        <dbReference type="SAM" id="MobiDB-lite"/>
    </source>
</evidence>
<protein>
    <submittedName>
        <fullName evidence="3">Uncharacterized protein</fullName>
    </submittedName>
</protein>
<proteinExistence type="predicted"/>
<keyword evidence="4" id="KW-1185">Reference proteome</keyword>
<keyword evidence="2" id="KW-0732">Signal</keyword>